<dbReference type="EMBL" id="MWQY01000022">
    <property type="protein sequence ID" value="ORC32608.1"/>
    <property type="molecule type" value="Genomic_DNA"/>
</dbReference>
<evidence type="ECO:0000256" key="1">
    <source>
        <dbReference type="SAM" id="MobiDB-lite"/>
    </source>
</evidence>
<dbReference type="InterPro" id="IPR013783">
    <property type="entry name" value="Ig-like_fold"/>
</dbReference>
<accession>A0A1Y1RUB0</accession>
<dbReference type="STRING" id="1963862.B4O97_16220"/>
<evidence type="ECO:0008006" key="4">
    <source>
        <dbReference type="Google" id="ProtNLM"/>
    </source>
</evidence>
<feature type="region of interest" description="Disordered" evidence="1">
    <location>
        <begin position="355"/>
        <end position="375"/>
    </location>
</feature>
<sequence length="1539" mass="167546">MEVRDMDIEASDHTILEKFFPVTGLEQWHHRFDLGSLEPGIYHVRVRGMDAAGNSVESEAIDFRVSPESDLPKVSVTFPDSDTTISGDINLLGSATDDDGIEYVELKIDDGDFVRAEGRDYWSFFFSSEDFEDGEHVLSVRGVDINGTPGTAVSVPFVLDTLAPEIRISSHANGDRVSGVISISGILRDANGIRSLGTLAAGDDAEMSEIKLKGDLRSGEAEFDIKIDTREQADGLYSLKFIAEDLQTKLSTEVLHLFIDNSPPVLEIVYPGESESLNGRFTVMGRAGDDVGLASLTFRRGKEEAAEIPLRAGDPFWSVPLDFSGEEKTDSVFSLTDLAGNITELVLERDLDREGDKPEIRLSETGEPEGGSVPEIMGWLTDDDSADGITYILDDQEPRELRSGPVFRFPLEGLLPGEHSLEILPRDSNKIEGEVLRKDFLLPAAPPEISFTLLTDSEKREIPYTPGLKAAVASIQYISGKILFESGSGEASYEFPDGGKGKVSLKRTDIEGEYLFQIRIPDTEEAGFFGIDIEARDDAGGSRAQAKAGLVLEIPGAQPPPARIIPLAAETGNSIFRVDSGMDFIVPGYDISRAEVTGGQGALNLTWKGNRLTLETASDLPARNLRIVLVTTGGRELEYGPFTLLGDNSSPRWSVQTDPPGPFFSNELTLTGSVRDTGGLAALRYRTAEGEETELPVSFEKGSTDEINFSVPLDSGDYPDGPVYLTLTAEDSSGNLGTERILLIKDTKAPEVTQILPAAGDPVNGAFSLMLKLEDEWTEGFSGEFIVGEEEPLPLKIEGRSLTVPIELPILAEEYEPRILIRDTAGNESMFSPMLNVDRSGDLPKVKIFEPAQDALVQDSFRLSGRVADDDGVAAIEYRLDEGEFKALEAGSAFDTEIDIELLGDNEHVIEVRALDLRGVASEPAYVNFRVSRQAPEAVMLSPGLGITSRKQIELSGTASDANGIEGVYVSLDNGGSFHRASGAEEWSYPLNTEIMVDGSYMILIKAVDSYGVSALHSGLITLDNTPPVLELARPREGETISSTLQLELRAGDGIALENLRYVLSPMKDSETEGEIPAALQGNLDPAEVLVQALDTSDLPAGLYNLTVYAGDKAANETFESRNIHIRTDESIIIPELLFPLEGADLHGPFFLEGRVKGIGISEKITLLKNGTPFDVLTTGKNGYFRRPVTPEEMENGPCSFQLETSTPDGSIIQSAARNLNYRREGGWVSVTSVGTGDYVGGRPWIEGKADYLIDDPGGEAGMSKDELKALELLELGYSLDNGKHYREIKVKNDWRFRLETGELAEGPLEIIVRAVFRNGEQVLTRVKVVVDEVAPRISIRTPEGGAAVNGDLFVTGVSYDLNGVEAVEIVLRKGSKTQGQLPQFVEGLYLDSNFLGSTYWKLGLGLTFFDENVRLQVGFGSSPEGRFNGQVFGVKLLANVATLPYGYFFGPDWDFVSSSLALGSAFEYFTMTESPEEESGLVLGALIAQLELIKVKIPTMNTFNTYSLYIENQLWFISSDVEGGLENRVSLGVRVRVF</sequence>
<dbReference type="Gene3D" id="2.60.40.10">
    <property type="entry name" value="Immunoglobulins"/>
    <property type="match status" value="3"/>
</dbReference>
<proteinExistence type="predicted"/>
<feature type="compositionally biased region" description="Basic and acidic residues" evidence="1">
    <location>
        <begin position="355"/>
        <end position="364"/>
    </location>
</feature>
<protein>
    <recommendedName>
        <fullName evidence="4">Ig-like domain-containing protein</fullName>
    </recommendedName>
</protein>
<dbReference type="RefSeq" id="WP_083052455.1">
    <property type="nucleotide sequence ID" value="NZ_MWQY01000022.1"/>
</dbReference>
<evidence type="ECO:0000313" key="2">
    <source>
        <dbReference type="EMBL" id="ORC32608.1"/>
    </source>
</evidence>
<keyword evidence="3" id="KW-1185">Reference proteome</keyword>
<gene>
    <name evidence="2" type="ORF">B4O97_16220</name>
</gene>
<name>A0A1Y1RUB0_9SPIO</name>
<dbReference type="Pfam" id="PF17957">
    <property type="entry name" value="Big_7"/>
    <property type="match status" value="1"/>
</dbReference>
<dbReference type="Proteomes" id="UP000192343">
    <property type="component" value="Unassembled WGS sequence"/>
</dbReference>
<evidence type="ECO:0000313" key="3">
    <source>
        <dbReference type="Proteomes" id="UP000192343"/>
    </source>
</evidence>
<dbReference type="OrthoDB" id="353278at2"/>
<reference evidence="2 3" key="1">
    <citation type="submission" date="2017-03" db="EMBL/GenBank/DDBJ databases">
        <title>Draft Genome sequence of Marispirochaeta sp. strain JC444.</title>
        <authorList>
            <person name="Shivani Y."/>
            <person name="Subhash Y."/>
            <person name="Sasikala C."/>
            <person name="Ramana C."/>
        </authorList>
    </citation>
    <scope>NUCLEOTIDE SEQUENCE [LARGE SCALE GENOMIC DNA]</scope>
    <source>
        <strain evidence="2 3">JC444</strain>
    </source>
</reference>
<organism evidence="2 3">
    <name type="scientific">Marispirochaeta aestuarii</name>
    <dbReference type="NCBI Taxonomy" id="1963862"/>
    <lineage>
        <taxon>Bacteria</taxon>
        <taxon>Pseudomonadati</taxon>
        <taxon>Spirochaetota</taxon>
        <taxon>Spirochaetia</taxon>
        <taxon>Spirochaetales</taxon>
        <taxon>Spirochaetaceae</taxon>
        <taxon>Marispirochaeta</taxon>
    </lineage>
</organism>
<comment type="caution">
    <text evidence="2">The sequence shown here is derived from an EMBL/GenBank/DDBJ whole genome shotgun (WGS) entry which is preliminary data.</text>
</comment>